<evidence type="ECO:0000313" key="3">
    <source>
        <dbReference type="Proteomes" id="UP001597479"/>
    </source>
</evidence>
<evidence type="ECO:0000259" key="1">
    <source>
        <dbReference type="Pfam" id="PF13460"/>
    </source>
</evidence>
<gene>
    <name evidence="2" type="ORF">ACFS27_16120</name>
</gene>
<organism evidence="2 3">
    <name type="scientific">Promicromonospora vindobonensis</name>
    <dbReference type="NCBI Taxonomy" id="195748"/>
    <lineage>
        <taxon>Bacteria</taxon>
        <taxon>Bacillati</taxon>
        <taxon>Actinomycetota</taxon>
        <taxon>Actinomycetes</taxon>
        <taxon>Micrococcales</taxon>
        <taxon>Promicromonosporaceae</taxon>
        <taxon>Promicromonospora</taxon>
    </lineage>
</organism>
<dbReference type="Gene3D" id="3.90.25.10">
    <property type="entry name" value="UDP-galactose 4-epimerase, domain 1"/>
    <property type="match status" value="1"/>
</dbReference>
<dbReference type="InterPro" id="IPR016040">
    <property type="entry name" value="NAD(P)-bd_dom"/>
</dbReference>
<dbReference type="InterPro" id="IPR036291">
    <property type="entry name" value="NAD(P)-bd_dom_sf"/>
</dbReference>
<dbReference type="GO" id="GO:0003955">
    <property type="term" value="F:NAD(P)H dehydrogenase (quinone) activity"/>
    <property type="evidence" value="ECO:0007669"/>
    <property type="project" value="UniProtKB-EC"/>
</dbReference>
<dbReference type="SUPFAM" id="SSF51735">
    <property type="entry name" value="NAD(P)-binding Rossmann-fold domains"/>
    <property type="match status" value="1"/>
</dbReference>
<dbReference type="EMBL" id="JBHUOG010000002">
    <property type="protein sequence ID" value="MFD2795085.1"/>
    <property type="molecule type" value="Genomic_DNA"/>
</dbReference>
<dbReference type="Proteomes" id="UP001597479">
    <property type="component" value="Unassembled WGS sequence"/>
</dbReference>
<dbReference type="RefSeq" id="WP_377184823.1">
    <property type="nucleotide sequence ID" value="NZ_JBHUOG010000002.1"/>
</dbReference>
<keyword evidence="2" id="KW-0560">Oxidoreductase</keyword>
<dbReference type="CDD" id="cd05269">
    <property type="entry name" value="TMR_SDR_a"/>
    <property type="match status" value="1"/>
</dbReference>
<dbReference type="Pfam" id="PF13460">
    <property type="entry name" value="NAD_binding_10"/>
    <property type="match status" value="1"/>
</dbReference>
<protein>
    <submittedName>
        <fullName evidence="2">SDR family oxidoreductase</fullName>
        <ecNumber evidence="2">1.6.5.2</ecNumber>
    </submittedName>
</protein>
<feature type="domain" description="NAD(P)-binding" evidence="1">
    <location>
        <begin position="8"/>
        <end position="185"/>
    </location>
</feature>
<evidence type="ECO:0000313" key="2">
    <source>
        <dbReference type="EMBL" id="MFD2795085.1"/>
    </source>
</evidence>
<sequence>MTVYAVTGATGHLGRLVVGELLSRGVPASDLVAVVRTPSKAADLAERGVQVREGDYSRPETLPTALAGVQRLLLISGSEPGGRVAQHTAVVDAAKAAGVERITYTSILKADDTTNPLAGEHQATEQVLRASGIPVTLLRNGWYTENYTEQLEQYLQRGEIVGAASDGKVSAAPRADFAAAAAAALLADEDGDVVHELGGPPFDFTELAATITDATGTKVAYRNLSVEDYQAELQEAGLDAGTAGFVAGIDASIAAGDLETDSDDLARLLGRPVTPLADAITATRP</sequence>
<keyword evidence="3" id="KW-1185">Reference proteome</keyword>
<dbReference type="EC" id="1.6.5.2" evidence="2"/>
<proteinExistence type="predicted"/>
<comment type="caution">
    <text evidence="2">The sequence shown here is derived from an EMBL/GenBank/DDBJ whole genome shotgun (WGS) entry which is preliminary data.</text>
</comment>
<dbReference type="PANTHER" id="PTHR47129">
    <property type="entry name" value="QUINONE OXIDOREDUCTASE 2"/>
    <property type="match status" value="1"/>
</dbReference>
<name>A0ABW5VXK8_9MICO</name>
<accession>A0ABW5VXK8</accession>
<dbReference type="InterPro" id="IPR052718">
    <property type="entry name" value="NmrA-type_oxidoreductase"/>
</dbReference>
<reference evidence="3" key="1">
    <citation type="journal article" date="2019" name="Int. J. Syst. Evol. Microbiol.">
        <title>The Global Catalogue of Microorganisms (GCM) 10K type strain sequencing project: providing services to taxonomists for standard genome sequencing and annotation.</title>
        <authorList>
            <consortium name="The Broad Institute Genomics Platform"/>
            <consortium name="The Broad Institute Genome Sequencing Center for Infectious Disease"/>
            <person name="Wu L."/>
            <person name="Ma J."/>
        </authorList>
    </citation>
    <scope>NUCLEOTIDE SEQUENCE [LARGE SCALE GENOMIC DNA]</scope>
    <source>
        <strain evidence="3">CCM 7044</strain>
    </source>
</reference>
<dbReference type="Gene3D" id="3.40.50.720">
    <property type="entry name" value="NAD(P)-binding Rossmann-like Domain"/>
    <property type="match status" value="1"/>
</dbReference>
<dbReference type="PANTHER" id="PTHR47129:SF1">
    <property type="entry name" value="NMRA-LIKE DOMAIN-CONTAINING PROTEIN"/>
    <property type="match status" value="1"/>
</dbReference>